<keyword evidence="5" id="KW-0413">Isomerase</keyword>
<comment type="catalytic activity">
    <reaction evidence="1">
        <text>uridine(55) in tRNA = pseudouridine(55) in tRNA</text>
        <dbReference type="Rhea" id="RHEA:42532"/>
        <dbReference type="Rhea" id="RHEA-COMP:10101"/>
        <dbReference type="Rhea" id="RHEA-COMP:10102"/>
        <dbReference type="ChEBI" id="CHEBI:65314"/>
        <dbReference type="ChEBI" id="CHEBI:65315"/>
        <dbReference type="EC" id="5.4.99.25"/>
    </reaction>
</comment>
<dbReference type="SUPFAM" id="SSF55120">
    <property type="entry name" value="Pseudouridine synthase"/>
    <property type="match status" value="1"/>
</dbReference>
<evidence type="ECO:0000259" key="6">
    <source>
        <dbReference type="Pfam" id="PF01509"/>
    </source>
</evidence>
<evidence type="ECO:0000256" key="4">
    <source>
        <dbReference type="ARBA" id="ARBA00022694"/>
    </source>
</evidence>
<name>M6RFT9_LEPIR</name>
<dbReference type="EC" id="5.4.99.25" evidence="3"/>
<evidence type="ECO:0000256" key="5">
    <source>
        <dbReference type="ARBA" id="ARBA00023235"/>
    </source>
</evidence>
<evidence type="ECO:0000313" key="8">
    <source>
        <dbReference type="Proteomes" id="UP000012092"/>
    </source>
</evidence>
<dbReference type="EMBL" id="AHNZ02000605">
    <property type="protein sequence ID" value="EMO04631.1"/>
    <property type="molecule type" value="Genomic_DNA"/>
</dbReference>
<dbReference type="Pfam" id="PF01509">
    <property type="entry name" value="TruB_N"/>
    <property type="match status" value="1"/>
</dbReference>
<dbReference type="GO" id="GO:0003723">
    <property type="term" value="F:RNA binding"/>
    <property type="evidence" value="ECO:0007669"/>
    <property type="project" value="InterPro"/>
</dbReference>
<dbReference type="Gene3D" id="3.30.2350.10">
    <property type="entry name" value="Pseudouridine synthase"/>
    <property type="match status" value="1"/>
</dbReference>
<reference evidence="7 8" key="1">
    <citation type="submission" date="2013-01" db="EMBL/GenBank/DDBJ databases">
        <authorList>
            <person name="Harkins D.M."/>
            <person name="Durkin A.S."/>
            <person name="Brinkac L.M."/>
            <person name="Haft D.H."/>
            <person name="Selengut J.D."/>
            <person name="Sanka R."/>
            <person name="DePew J."/>
            <person name="Purushe J."/>
            <person name="Picardeau M."/>
            <person name="Werts C."/>
            <person name="Goarant C."/>
            <person name="Vinetz J.M."/>
            <person name="Sutton G.G."/>
            <person name="Nierman W.C."/>
            <person name="Fouts D.E."/>
        </authorList>
    </citation>
    <scope>NUCLEOTIDE SEQUENCE [LARGE SCALE GENOMIC DNA]</scope>
    <source>
        <strain evidence="7 8">Verdun HP</strain>
    </source>
</reference>
<dbReference type="PANTHER" id="PTHR13767:SF2">
    <property type="entry name" value="PSEUDOURIDYLATE SYNTHASE TRUB1"/>
    <property type="match status" value="1"/>
</dbReference>
<evidence type="ECO:0000256" key="3">
    <source>
        <dbReference type="ARBA" id="ARBA00012787"/>
    </source>
</evidence>
<evidence type="ECO:0000313" key="7">
    <source>
        <dbReference type="EMBL" id="EMO04631.1"/>
    </source>
</evidence>
<dbReference type="PANTHER" id="PTHR13767">
    <property type="entry name" value="TRNA-PSEUDOURIDINE SYNTHASE"/>
    <property type="match status" value="1"/>
</dbReference>
<protein>
    <recommendedName>
        <fullName evidence="3">tRNA pseudouridine(55) synthase</fullName>
        <ecNumber evidence="3">5.4.99.25</ecNumber>
    </recommendedName>
</protein>
<dbReference type="GO" id="GO:0006400">
    <property type="term" value="P:tRNA modification"/>
    <property type="evidence" value="ECO:0007669"/>
    <property type="project" value="TreeGrafter"/>
</dbReference>
<dbReference type="GO" id="GO:0160148">
    <property type="term" value="F:tRNA pseudouridine(55) synthase activity"/>
    <property type="evidence" value="ECO:0007669"/>
    <property type="project" value="UniProtKB-EC"/>
</dbReference>
<evidence type="ECO:0000256" key="1">
    <source>
        <dbReference type="ARBA" id="ARBA00000385"/>
    </source>
</evidence>
<gene>
    <name evidence="7" type="ORF">LEP1GSC116_3564</name>
</gene>
<dbReference type="InterPro" id="IPR002501">
    <property type="entry name" value="PsdUridine_synth_N"/>
</dbReference>
<accession>M6RFT9</accession>
<keyword evidence="4" id="KW-0819">tRNA processing</keyword>
<sequence>MNRSDLLENPRTQTESGFLLIHKPVGMTSSDLVVTVRKKLGFKKVGHTGTLDRAASGLMILPIGSCTSFSSVFLEKENPMKHG</sequence>
<dbReference type="InterPro" id="IPR014780">
    <property type="entry name" value="tRNA_psdUridine_synth_TruB"/>
</dbReference>
<comment type="similarity">
    <text evidence="2">Belongs to the pseudouridine synthase TruB family. Type 1 subfamily.</text>
</comment>
<feature type="domain" description="Pseudouridine synthase II N-terminal" evidence="6">
    <location>
        <begin position="37"/>
        <end position="76"/>
    </location>
</feature>
<comment type="caution">
    <text evidence="7">The sequence shown here is derived from an EMBL/GenBank/DDBJ whole genome shotgun (WGS) entry which is preliminary data.</text>
</comment>
<organism evidence="7 8">
    <name type="scientific">Leptospira interrogans serovar Icterohaemorrhagiae str. Verdun HP</name>
    <dbReference type="NCBI Taxonomy" id="1049910"/>
    <lineage>
        <taxon>Bacteria</taxon>
        <taxon>Pseudomonadati</taxon>
        <taxon>Spirochaetota</taxon>
        <taxon>Spirochaetia</taxon>
        <taxon>Leptospirales</taxon>
        <taxon>Leptospiraceae</taxon>
        <taxon>Leptospira</taxon>
    </lineage>
</organism>
<dbReference type="InterPro" id="IPR020103">
    <property type="entry name" value="PsdUridine_synth_cat_dom_sf"/>
</dbReference>
<dbReference type="Proteomes" id="UP000012092">
    <property type="component" value="Unassembled WGS sequence"/>
</dbReference>
<dbReference type="GO" id="GO:1990481">
    <property type="term" value="P:mRNA pseudouridine synthesis"/>
    <property type="evidence" value="ECO:0007669"/>
    <property type="project" value="TreeGrafter"/>
</dbReference>
<evidence type="ECO:0000256" key="2">
    <source>
        <dbReference type="ARBA" id="ARBA00005642"/>
    </source>
</evidence>
<proteinExistence type="inferred from homology"/>
<dbReference type="AlphaFoldDB" id="M6RFT9"/>